<evidence type="ECO:0000313" key="3">
    <source>
        <dbReference type="Proteomes" id="UP000183413"/>
    </source>
</evidence>
<dbReference type="RefSeq" id="WP_021594737.1">
    <property type="nucleotide sequence ID" value="NZ_CP083237.1"/>
</dbReference>
<protein>
    <recommendedName>
        <fullName evidence="1">DUF7455 domain-containing protein</fullName>
    </recommendedName>
</protein>
<dbReference type="EMBL" id="FOVH01000022">
    <property type="protein sequence ID" value="SFQ11222.1"/>
    <property type="molecule type" value="Genomic_DNA"/>
</dbReference>
<feature type="domain" description="DUF7455" evidence="1">
    <location>
        <begin position="11"/>
        <end position="64"/>
    </location>
</feature>
<dbReference type="InterPro" id="IPR055878">
    <property type="entry name" value="DUF7455"/>
</dbReference>
<evidence type="ECO:0000259" key="1">
    <source>
        <dbReference type="Pfam" id="PF24254"/>
    </source>
</evidence>
<dbReference type="OrthoDB" id="3539048at2"/>
<dbReference type="AlphaFoldDB" id="A0A1I5VUR1"/>
<keyword evidence="3" id="KW-1185">Reference proteome</keyword>
<gene>
    <name evidence="2" type="ORF">SAMN04489713_12260</name>
</gene>
<sequence>MTGALAPTKPLTVADRCDRCGAQAYVRAVLVGGGDLLFCAHHGRKYAEALRANGADIQDETDRLNETPATAVDDER</sequence>
<dbReference type="GeneID" id="99650289"/>
<dbReference type="Pfam" id="PF24254">
    <property type="entry name" value="DUF7455"/>
    <property type="match status" value="1"/>
</dbReference>
<reference evidence="2 3" key="1">
    <citation type="submission" date="2016-10" db="EMBL/GenBank/DDBJ databases">
        <authorList>
            <person name="de Groot N.N."/>
        </authorList>
    </citation>
    <scope>NUCLEOTIDE SEQUENCE [LARGE SCALE GENOMIC DNA]</scope>
    <source>
        <strain evidence="2 3">DSM 43067</strain>
    </source>
</reference>
<dbReference type="Proteomes" id="UP000183413">
    <property type="component" value="Unassembled WGS sequence"/>
</dbReference>
<proteinExistence type="predicted"/>
<name>A0A1I5VUR1_9ACTN</name>
<accession>A0A1I5VUR1</accession>
<dbReference type="STRING" id="1993.SAMN04489713_12260"/>
<organism evidence="2 3">
    <name type="scientific">Actinomadura madurae</name>
    <dbReference type="NCBI Taxonomy" id="1993"/>
    <lineage>
        <taxon>Bacteria</taxon>
        <taxon>Bacillati</taxon>
        <taxon>Actinomycetota</taxon>
        <taxon>Actinomycetes</taxon>
        <taxon>Streptosporangiales</taxon>
        <taxon>Thermomonosporaceae</taxon>
        <taxon>Actinomadura</taxon>
    </lineage>
</organism>
<evidence type="ECO:0000313" key="2">
    <source>
        <dbReference type="EMBL" id="SFQ11222.1"/>
    </source>
</evidence>
<dbReference type="InParanoid" id="A0A1I5VUR1"/>